<organism evidence="2 3">
    <name type="scientific">Algicella marina</name>
    <dbReference type="NCBI Taxonomy" id="2683284"/>
    <lineage>
        <taxon>Bacteria</taxon>
        <taxon>Pseudomonadati</taxon>
        <taxon>Pseudomonadota</taxon>
        <taxon>Alphaproteobacteria</taxon>
        <taxon>Rhodobacterales</taxon>
        <taxon>Paracoccaceae</taxon>
        <taxon>Algicella</taxon>
    </lineage>
</organism>
<keyword evidence="1" id="KW-0812">Transmembrane</keyword>
<feature type="transmembrane region" description="Helical" evidence="1">
    <location>
        <begin position="136"/>
        <end position="160"/>
    </location>
</feature>
<dbReference type="RefSeq" id="WP_161861114.1">
    <property type="nucleotide sequence ID" value="NZ_CP046620.1"/>
</dbReference>
<keyword evidence="3" id="KW-1185">Reference proteome</keyword>
<protein>
    <recommendedName>
        <fullName evidence="4">Glycerophosphoryl diester phosphodiesterase membrane domain-containing protein</fullName>
    </recommendedName>
</protein>
<sequence>MKERLNVGGVVGETFGLFFRSAHIFLLLLILPYLLLGIIQAILFAAEIGPSGAMGLVTFALSLLMGVWVLASLSMAALRRQTRQRVQIFYCLRRGLVYLPILLVLFLAFGLMIGVAIVGLYFLFAVVGLTMADSSLINSLIVLPLVLPLALLPMVAILYLGARFGLFVTVAVAEGAGLASLSRASQLTNGYRWPVLAALLLTLCGMLAMLAVVSLVVGVSYAILPAPNLGLAAWPALWIFITAVTTIVFLGVVIGLPAAFGASLYARLRRLQEGIDTEDVAAVFE</sequence>
<feature type="transmembrane region" description="Helical" evidence="1">
    <location>
        <begin position="52"/>
        <end position="75"/>
    </location>
</feature>
<feature type="transmembrane region" description="Helical" evidence="1">
    <location>
        <begin position="24"/>
        <end position="46"/>
    </location>
</feature>
<dbReference type="AlphaFoldDB" id="A0A6P1SYD4"/>
<dbReference type="Proteomes" id="UP000464495">
    <property type="component" value="Chromosome"/>
</dbReference>
<accession>A0A6P1SYD4</accession>
<keyword evidence="1" id="KW-0472">Membrane</keyword>
<keyword evidence="1" id="KW-1133">Transmembrane helix</keyword>
<evidence type="ECO:0000313" key="2">
    <source>
        <dbReference type="EMBL" id="QHQ34545.1"/>
    </source>
</evidence>
<evidence type="ECO:0000313" key="3">
    <source>
        <dbReference type="Proteomes" id="UP000464495"/>
    </source>
</evidence>
<feature type="transmembrane region" description="Helical" evidence="1">
    <location>
        <begin position="96"/>
        <end position="124"/>
    </location>
</feature>
<evidence type="ECO:0000256" key="1">
    <source>
        <dbReference type="SAM" id="Phobius"/>
    </source>
</evidence>
<dbReference type="EMBL" id="CP046620">
    <property type="protein sequence ID" value="QHQ34545.1"/>
    <property type="molecule type" value="Genomic_DNA"/>
</dbReference>
<evidence type="ECO:0008006" key="4">
    <source>
        <dbReference type="Google" id="ProtNLM"/>
    </source>
</evidence>
<gene>
    <name evidence="2" type="ORF">GO499_04735</name>
</gene>
<feature type="transmembrane region" description="Helical" evidence="1">
    <location>
        <begin position="236"/>
        <end position="260"/>
    </location>
</feature>
<name>A0A6P1SYD4_9RHOB</name>
<dbReference type="KEGG" id="amaq:GO499_04735"/>
<feature type="transmembrane region" description="Helical" evidence="1">
    <location>
        <begin position="195"/>
        <end position="224"/>
    </location>
</feature>
<reference evidence="2 3" key="1">
    <citation type="submission" date="2019-12" db="EMBL/GenBank/DDBJ databases">
        <title>Complete genome sequence of Algicella marina strain 9Alg 56(T) isolated from the red alga Tichocarpus crinitus.</title>
        <authorList>
            <person name="Kim S.-G."/>
            <person name="Nedashkovskaya O.I."/>
        </authorList>
    </citation>
    <scope>NUCLEOTIDE SEQUENCE [LARGE SCALE GENOMIC DNA]</scope>
    <source>
        <strain evidence="2 3">9Alg 56</strain>
    </source>
</reference>
<proteinExistence type="predicted"/>